<sequence>MTNLSKTFANMQDMAKSTPSAFAALPAFGLQSTHFWQAQDTFLKEFEAFSSAWFKRRHEGTQTALDVSKQLVDDAMGNPTAAIGILTGWQSHSMERLAEDAKDYMTMLTACAASATVNEVEALEESVETAKRVTKSTKSEPV</sequence>
<organism evidence="2 3">
    <name type="scientific">Pontivivens nitratireducens</name>
    <dbReference type="NCBI Taxonomy" id="2758038"/>
    <lineage>
        <taxon>Bacteria</taxon>
        <taxon>Pseudomonadati</taxon>
        <taxon>Pseudomonadota</taxon>
        <taxon>Alphaproteobacteria</taxon>
        <taxon>Rhodobacterales</taxon>
        <taxon>Paracoccaceae</taxon>
        <taxon>Pontivivens</taxon>
    </lineage>
</organism>
<dbReference type="KEGG" id="mon:G8E03_12300"/>
<protein>
    <recommendedName>
        <fullName evidence="4">Phasin domain-containing protein</fullName>
    </recommendedName>
</protein>
<proteinExistence type="predicted"/>
<keyword evidence="1" id="KW-0175">Coiled coil</keyword>
<dbReference type="Proteomes" id="UP000500791">
    <property type="component" value="Chromosome"/>
</dbReference>
<evidence type="ECO:0000256" key="1">
    <source>
        <dbReference type="SAM" id="Coils"/>
    </source>
</evidence>
<accession>A0A6G7VNP9</accession>
<evidence type="ECO:0008006" key="4">
    <source>
        <dbReference type="Google" id="ProtNLM"/>
    </source>
</evidence>
<feature type="coiled-coil region" evidence="1">
    <location>
        <begin position="113"/>
        <end position="140"/>
    </location>
</feature>
<reference evidence="2 3" key="1">
    <citation type="submission" date="2020-03" db="EMBL/GenBank/DDBJ databases">
        <title>Complete genome sequence of Monaibacterium sp. ALG8 with diverse plasmids.</title>
        <authorList>
            <person name="Sun C."/>
        </authorList>
    </citation>
    <scope>NUCLEOTIDE SEQUENCE [LARGE SCALE GENOMIC DNA]</scope>
    <source>
        <strain evidence="2 3">ALG8</strain>
    </source>
</reference>
<evidence type="ECO:0000313" key="3">
    <source>
        <dbReference type="Proteomes" id="UP000500791"/>
    </source>
</evidence>
<dbReference type="AlphaFoldDB" id="A0A6G7VNP9"/>
<name>A0A6G7VNP9_9RHOB</name>
<evidence type="ECO:0000313" key="2">
    <source>
        <dbReference type="EMBL" id="QIK41478.1"/>
    </source>
</evidence>
<dbReference type="RefSeq" id="WP_166192336.1">
    <property type="nucleotide sequence ID" value="NZ_CP049811.1"/>
</dbReference>
<dbReference type="EMBL" id="CP049811">
    <property type="protein sequence ID" value="QIK41478.1"/>
    <property type="molecule type" value="Genomic_DNA"/>
</dbReference>
<keyword evidence="3" id="KW-1185">Reference proteome</keyword>
<gene>
    <name evidence="2" type="ORF">G8E03_12300</name>
</gene>